<dbReference type="GO" id="GO:0005886">
    <property type="term" value="C:plasma membrane"/>
    <property type="evidence" value="ECO:0007669"/>
    <property type="project" value="UniProtKB-SubCell"/>
</dbReference>
<accession>M7MXF8</accession>
<dbReference type="GO" id="GO:0022857">
    <property type="term" value="F:transmembrane transporter activity"/>
    <property type="evidence" value="ECO:0007669"/>
    <property type="project" value="TreeGrafter"/>
</dbReference>
<evidence type="ECO:0000256" key="1">
    <source>
        <dbReference type="ARBA" id="ARBA00004651"/>
    </source>
</evidence>
<keyword evidence="4 7" id="KW-1133">Transmembrane helix</keyword>
<evidence type="ECO:0000256" key="6">
    <source>
        <dbReference type="ARBA" id="ARBA00038076"/>
    </source>
</evidence>
<dbReference type="Proteomes" id="UP000011910">
    <property type="component" value="Unassembled WGS sequence"/>
</dbReference>
<evidence type="ECO:0000313" key="10">
    <source>
        <dbReference type="EMBL" id="EMR01128.1"/>
    </source>
</evidence>
<dbReference type="GO" id="GO:0016787">
    <property type="term" value="F:hydrolase activity"/>
    <property type="evidence" value="ECO:0007669"/>
    <property type="project" value="UniProtKB-KW"/>
</dbReference>
<dbReference type="EMBL" id="AODQ01000143">
    <property type="protein sequence ID" value="EMR01128.1"/>
    <property type="molecule type" value="Genomic_DNA"/>
</dbReference>
<comment type="caution">
    <text evidence="10">The sequence shown here is derived from an EMBL/GenBank/DDBJ whole genome shotgun (WGS) entry which is preliminary data.</text>
</comment>
<dbReference type="Pfam" id="PF12704">
    <property type="entry name" value="MacB_PCD"/>
    <property type="match status" value="1"/>
</dbReference>
<dbReference type="RefSeq" id="WP_009197129.1">
    <property type="nucleotide sequence ID" value="NZ_AODQ01000143.1"/>
</dbReference>
<dbReference type="AlphaFoldDB" id="M7MXF8"/>
<name>M7MXF8_9BACT</name>
<evidence type="ECO:0000259" key="9">
    <source>
        <dbReference type="Pfam" id="PF12704"/>
    </source>
</evidence>
<feature type="transmembrane region" description="Helical" evidence="7">
    <location>
        <begin position="20"/>
        <end position="44"/>
    </location>
</feature>
<organism evidence="10 11">
    <name type="scientific">Cesiribacter andamanensis AMV16</name>
    <dbReference type="NCBI Taxonomy" id="1279009"/>
    <lineage>
        <taxon>Bacteria</taxon>
        <taxon>Pseudomonadati</taxon>
        <taxon>Bacteroidota</taxon>
        <taxon>Cytophagia</taxon>
        <taxon>Cytophagales</taxon>
        <taxon>Cesiribacteraceae</taxon>
        <taxon>Cesiribacter</taxon>
    </lineage>
</organism>
<keyword evidence="3 7" id="KW-0812">Transmembrane</keyword>
<evidence type="ECO:0000256" key="2">
    <source>
        <dbReference type="ARBA" id="ARBA00022475"/>
    </source>
</evidence>
<comment type="subcellular location">
    <subcellularLocation>
        <location evidence="1">Cell membrane</location>
        <topology evidence="1">Multi-pass membrane protein</topology>
    </subcellularLocation>
</comment>
<proteinExistence type="inferred from homology"/>
<evidence type="ECO:0000256" key="7">
    <source>
        <dbReference type="SAM" id="Phobius"/>
    </source>
</evidence>
<dbReference type="OrthoDB" id="9770036at2"/>
<feature type="transmembrane region" description="Helical" evidence="7">
    <location>
        <begin position="336"/>
        <end position="356"/>
    </location>
</feature>
<dbReference type="InterPro" id="IPR003838">
    <property type="entry name" value="ABC3_permease_C"/>
</dbReference>
<dbReference type="GO" id="GO:0005524">
    <property type="term" value="F:ATP binding"/>
    <property type="evidence" value="ECO:0007669"/>
    <property type="project" value="UniProtKB-KW"/>
</dbReference>
<dbReference type="InterPro" id="IPR025857">
    <property type="entry name" value="MacB_PCD"/>
</dbReference>
<gene>
    <name evidence="10" type="primary">macB_12</name>
    <name evidence="10" type="ORF">ADICEAN_03750</name>
</gene>
<protein>
    <submittedName>
        <fullName evidence="10">Macrolide export ATP-binding/permease protein MacB</fullName>
        <ecNumber evidence="10">3.6.3.-</ecNumber>
    </submittedName>
</protein>
<dbReference type="Pfam" id="PF02687">
    <property type="entry name" value="FtsX"/>
    <property type="match status" value="1"/>
</dbReference>
<keyword evidence="10" id="KW-0378">Hydrolase</keyword>
<evidence type="ECO:0000256" key="3">
    <source>
        <dbReference type="ARBA" id="ARBA00022692"/>
    </source>
</evidence>
<reference evidence="10 11" key="1">
    <citation type="journal article" date="2013" name="Genome Announc.">
        <title>Draft Genome Sequence of Cesiribacter andamanensis Strain AMV16T, Isolated from a Soil Sample from a Mud Volcano in the Andaman Islands, India.</title>
        <authorList>
            <person name="Shivaji S."/>
            <person name="Ara S."/>
            <person name="Begum Z."/>
            <person name="Srinivas T.N."/>
            <person name="Singh A."/>
            <person name="Kumar Pinnaka A."/>
        </authorList>
    </citation>
    <scope>NUCLEOTIDE SEQUENCE [LARGE SCALE GENOMIC DNA]</scope>
    <source>
        <strain evidence="10 11">AMV16</strain>
    </source>
</reference>
<feature type="transmembrane region" description="Helical" evidence="7">
    <location>
        <begin position="368"/>
        <end position="390"/>
    </location>
</feature>
<keyword evidence="10" id="KW-0067">ATP-binding</keyword>
<sequence length="407" mass="44217">MIKNLLISFAMALQNIRANFLHTLLSVLGIVIGVAALVAILSFIDGMEKYAMEQISSTTSLQSISIETRTMQKLDGIHMKKEEWGYFTAERMQQLEASLSYSAEGYLLKTQAQRLQVHDTASQGVLVAGTLAKVWPKAVVLAGRLFSPEEIAQSSRVALVNEVLASIVSGSDDPQRVLGQHLQLEQGRMQIIGVLRADQPLVARAVIPITFFGDESLRQEPPQAVVEAQQVEEIQALKAEIEGWLASHLARQPDDFEVITNEFRVEQMSKGILLFKIVMGLITGIAVLVGGIGIMNVLLISVTERTSEIGVRKAMGAKKWDILLQFLSESITVSGFGSFMGLVLGVLATLGAVPLIRHITQAPFEAAFTAGTLATVAILALVLGVVFGTYPAMRAARLDPVEAIRRE</sequence>
<evidence type="ECO:0000256" key="4">
    <source>
        <dbReference type="ARBA" id="ARBA00022989"/>
    </source>
</evidence>
<keyword evidence="5 7" id="KW-0472">Membrane</keyword>
<evidence type="ECO:0000313" key="11">
    <source>
        <dbReference type="Proteomes" id="UP000011910"/>
    </source>
</evidence>
<comment type="similarity">
    <text evidence="6">Belongs to the ABC-4 integral membrane protein family.</text>
</comment>
<dbReference type="PANTHER" id="PTHR30572:SF4">
    <property type="entry name" value="ABC TRANSPORTER PERMEASE YTRF"/>
    <property type="match status" value="1"/>
</dbReference>
<evidence type="ECO:0000259" key="8">
    <source>
        <dbReference type="Pfam" id="PF02687"/>
    </source>
</evidence>
<keyword evidence="10" id="KW-0547">Nucleotide-binding</keyword>
<evidence type="ECO:0000256" key="5">
    <source>
        <dbReference type="ARBA" id="ARBA00023136"/>
    </source>
</evidence>
<dbReference type="STRING" id="1279009.ADICEAN_03750"/>
<feature type="domain" description="MacB-like periplasmic core" evidence="9">
    <location>
        <begin position="23"/>
        <end position="242"/>
    </location>
</feature>
<feature type="domain" description="ABC3 transporter permease C-terminal" evidence="8">
    <location>
        <begin position="281"/>
        <end position="400"/>
    </location>
</feature>
<dbReference type="EC" id="3.6.3.-" evidence="10"/>
<dbReference type="eggNOG" id="COG0577">
    <property type="taxonomic scope" value="Bacteria"/>
</dbReference>
<keyword evidence="11" id="KW-1185">Reference proteome</keyword>
<dbReference type="InterPro" id="IPR050250">
    <property type="entry name" value="Macrolide_Exporter_MacB"/>
</dbReference>
<feature type="transmembrane region" description="Helical" evidence="7">
    <location>
        <begin position="273"/>
        <end position="300"/>
    </location>
</feature>
<dbReference type="PANTHER" id="PTHR30572">
    <property type="entry name" value="MEMBRANE COMPONENT OF TRANSPORTER-RELATED"/>
    <property type="match status" value="1"/>
</dbReference>
<keyword evidence="2" id="KW-1003">Cell membrane</keyword>